<dbReference type="Pfam" id="PF11905">
    <property type="entry name" value="DUF3425"/>
    <property type="match status" value="1"/>
</dbReference>
<evidence type="ECO:0000313" key="2">
    <source>
        <dbReference type="EMBL" id="KAK5110363.1"/>
    </source>
</evidence>
<feature type="region of interest" description="Disordered" evidence="1">
    <location>
        <begin position="1"/>
        <end position="69"/>
    </location>
</feature>
<dbReference type="Proteomes" id="UP001310890">
    <property type="component" value="Unassembled WGS sequence"/>
</dbReference>
<reference evidence="2" key="1">
    <citation type="submission" date="2023-08" db="EMBL/GenBank/DDBJ databases">
        <title>Black Yeasts Isolated from many extreme environments.</title>
        <authorList>
            <person name="Coleine C."/>
            <person name="Stajich J.E."/>
            <person name="Selbmann L."/>
        </authorList>
    </citation>
    <scope>NUCLEOTIDE SEQUENCE</scope>
    <source>
        <strain evidence="2">CCFEE 5401</strain>
    </source>
</reference>
<name>A0AAN7TNX0_9PEZI</name>
<gene>
    <name evidence="2" type="ORF">LTR62_006071</name>
</gene>
<accession>A0AAN7TNX0</accession>
<feature type="compositionally biased region" description="Acidic residues" evidence="1">
    <location>
        <begin position="33"/>
        <end position="61"/>
    </location>
</feature>
<proteinExistence type="predicted"/>
<feature type="compositionally biased region" description="Basic and acidic residues" evidence="1">
    <location>
        <begin position="15"/>
        <end position="24"/>
    </location>
</feature>
<evidence type="ECO:0000256" key="1">
    <source>
        <dbReference type="SAM" id="MobiDB-lite"/>
    </source>
</evidence>
<comment type="caution">
    <text evidence="2">The sequence shown here is derived from an EMBL/GenBank/DDBJ whole genome shotgun (WGS) entry which is preliminary data.</text>
</comment>
<sequence length="186" mass="20491">MSPPDSVDRPITQYKDQRSGERELLSGSQPDTSSEEGDYAKEEYEDDDDHDDESNSVESNDEGIFRPEQPFVLRTRTDDWLGIVLDKLARLINGNLLQAAFVNAQHLGIDVQSMKSGALMYTPRSTSRSLPAALTPVQLQSRVAHDPIIDAIPHARFRHNLLSAIANQQATPAVLSCSTRGSGAME</sequence>
<dbReference type="InterPro" id="IPR021833">
    <property type="entry name" value="DUF3425"/>
</dbReference>
<protein>
    <submittedName>
        <fullName evidence="2">Uncharacterized protein</fullName>
    </submittedName>
</protein>
<evidence type="ECO:0000313" key="3">
    <source>
        <dbReference type="Proteomes" id="UP001310890"/>
    </source>
</evidence>
<dbReference type="AlphaFoldDB" id="A0AAN7TNX0"/>
<organism evidence="2 3">
    <name type="scientific">Meristemomyces frigidus</name>
    <dbReference type="NCBI Taxonomy" id="1508187"/>
    <lineage>
        <taxon>Eukaryota</taxon>
        <taxon>Fungi</taxon>
        <taxon>Dikarya</taxon>
        <taxon>Ascomycota</taxon>
        <taxon>Pezizomycotina</taxon>
        <taxon>Dothideomycetes</taxon>
        <taxon>Dothideomycetidae</taxon>
        <taxon>Mycosphaerellales</taxon>
        <taxon>Teratosphaeriaceae</taxon>
        <taxon>Meristemomyces</taxon>
    </lineage>
</organism>
<dbReference type="EMBL" id="JAVRRL010000050">
    <property type="protein sequence ID" value="KAK5110363.1"/>
    <property type="molecule type" value="Genomic_DNA"/>
</dbReference>